<dbReference type="Pfam" id="PF25907">
    <property type="entry name" value="DUF7962"/>
    <property type="match status" value="1"/>
</dbReference>
<dbReference type="AlphaFoldDB" id="A0A6A6H149"/>
<dbReference type="InterPro" id="IPR036249">
    <property type="entry name" value="Thioredoxin-like_sf"/>
</dbReference>
<dbReference type="EMBL" id="ML991822">
    <property type="protein sequence ID" value="KAF2231794.1"/>
    <property type="molecule type" value="Genomic_DNA"/>
</dbReference>
<keyword evidence="3" id="KW-1185">Reference proteome</keyword>
<gene>
    <name evidence="2" type="ORF">EV356DRAFT_451297</name>
</gene>
<dbReference type="Gene3D" id="3.40.30.110">
    <property type="match status" value="2"/>
</dbReference>
<dbReference type="OrthoDB" id="202840at2759"/>
<proteinExistence type="predicted"/>
<dbReference type="Proteomes" id="UP000800092">
    <property type="component" value="Unassembled WGS sequence"/>
</dbReference>
<feature type="domain" description="GST N-terminal" evidence="1">
    <location>
        <begin position="9"/>
        <end position="89"/>
    </location>
</feature>
<evidence type="ECO:0000313" key="3">
    <source>
        <dbReference type="Proteomes" id="UP000800092"/>
    </source>
</evidence>
<dbReference type="Pfam" id="PF13417">
    <property type="entry name" value="GST_N_3"/>
    <property type="match status" value="1"/>
</dbReference>
<reference evidence="2" key="1">
    <citation type="journal article" date="2020" name="Stud. Mycol.">
        <title>101 Dothideomycetes genomes: a test case for predicting lifestyles and emergence of pathogens.</title>
        <authorList>
            <person name="Haridas S."/>
            <person name="Albert R."/>
            <person name="Binder M."/>
            <person name="Bloem J."/>
            <person name="Labutti K."/>
            <person name="Salamov A."/>
            <person name="Andreopoulos B."/>
            <person name="Baker S."/>
            <person name="Barry K."/>
            <person name="Bills G."/>
            <person name="Bluhm B."/>
            <person name="Cannon C."/>
            <person name="Castanera R."/>
            <person name="Culley D."/>
            <person name="Daum C."/>
            <person name="Ezra D."/>
            <person name="Gonzalez J."/>
            <person name="Henrissat B."/>
            <person name="Kuo A."/>
            <person name="Liang C."/>
            <person name="Lipzen A."/>
            <person name="Lutzoni F."/>
            <person name="Magnuson J."/>
            <person name="Mondo S."/>
            <person name="Nolan M."/>
            <person name="Ohm R."/>
            <person name="Pangilinan J."/>
            <person name="Park H.-J."/>
            <person name="Ramirez L."/>
            <person name="Alfaro M."/>
            <person name="Sun H."/>
            <person name="Tritt A."/>
            <person name="Yoshinaga Y."/>
            <person name="Zwiers L.-H."/>
            <person name="Turgeon B."/>
            <person name="Goodwin S."/>
            <person name="Spatafora J."/>
            <person name="Crous P."/>
            <person name="Grigoriev I."/>
        </authorList>
    </citation>
    <scope>NUCLEOTIDE SEQUENCE</scope>
    <source>
        <strain evidence="2">Tuck. ex Michener</strain>
    </source>
</reference>
<dbReference type="SUPFAM" id="SSF47616">
    <property type="entry name" value="GST C-terminal domain-like"/>
    <property type="match status" value="1"/>
</dbReference>
<dbReference type="Gene3D" id="1.20.1050.10">
    <property type="match status" value="1"/>
</dbReference>
<organism evidence="2 3">
    <name type="scientific">Viridothelium virens</name>
    <name type="common">Speckled blister lichen</name>
    <name type="synonym">Trypethelium virens</name>
    <dbReference type="NCBI Taxonomy" id="1048519"/>
    <lineage>
        <taxon>Eukaryota</taxon>
        <taxon>Fungi</taxon>
        <taxon>Dikarya</taxon>
        <taxon>Ascomycota</taxon>
        <taxon>Pezizomycotina</taxon>
        <taxon>Dothideomycetes</taxon>
        <taxon>Dothideomycetes incertae sedis</taxon>
        <taxon>Trypetheliales</taxon>
        <taxon>Trypetheliaceae</taxon>
        <taxon>Viridothelium</taxon>
    </lineage>
</organism>
<dbReference type="PROSITE" id="PS50404">
    <property type="entry name" value="GST_NTER"/>
    <property type="match status" value="1"/>
</dbReference>
<dbReference type="InterPro" id="IPR036282">
    <property type="entry name" value="Glutathione-S-Trfase_C_sf"/>
</dbReference>
<dbReference type="SUPFAM" id="SSF52833">
    <property type="entry name" value="Thioredoxin-like"/>
    <property type="match status" value="1"/>
</dbReference>
<sequence length="349" mass="39131">MASSPEIPNSIIHYHYPMSPYARRITWYLNLRKIPHATCPQPIMPPRPDLSSLLGLSYRRIPVLAIGRDIYLDTRLILSVLSRRFPASDPRFLPLSPATTPNQRALQKLLGSWTVDGGIFDRMAHCIPLESALLSDPKFVADRESFTGWSWDKAEYAQVRPEALVDMRQAFGLLEDVLSDGRAWILGTETPSLGDIEAVWPFDWLAQMDGALPADVISARLFPSTYAWLERFRGAVREAAEAAEKRSAQGGASMQVKGEEAWRHIVQSEFAEAKPEFDEDDPTGLTEGAEVQLWPTDSGFTNKDQGTLVGLTKEEVVISMQTKQGGEEIRIHAPRWGFRIREVDKSAKL</sequence>
<dbReference type="InterPro" id="IPR058268">
    <property type="entry name" value="DUF7962"/>
</dbReference>
<name>A0A6A6H149_VIRVR</name>
<dbReference type="CDD" id="cd00570">
    <property type="entry name" value="GST_N_family"/>
    <property type="match status" value="1"/>
</dbReference>
<dbReference type="InterPro" id="IPR004045">
    <property type="entry name" value="Glutathione_S-Trfase_N"/>
</dbReference>
<accession>A0A6A6H149</accession>
<evidence type="ECO:0000313" key="2">
    <source>
        <dbReference type="EMBL" id="KAF2231794.1"/>
    </source>
</evidence>
<evidence type="ECO:0000259" key="1">
    <source>
        <dbReference type="PROSITE" id="PS50404"/>
    </source>
</evidence>
<protein>
    <recommendedName>
        <fullName evidence="1">GST N-terminal domain-containing protein</fullName>
    </recommendedName>
</protein>